<dbReference type="GO" id="GO:0005737">
    <property type="term" value="C:cytoplasm"/>
    <property type="evidence" value="ECO:0007669"/>
    <property type="project" value="UniProtKB-SubCell"/>
</dbReference>
<comment type="function">
    <text evidence="6">Redox regulated molecular chaperone. Protects both thermally unfolding and oxidatively damaged proteins from irreversible aggregation. Plays an important role in the bacterial defense system toward oxidative stress.</text>
</comment>
<evidence type="ECO:0000256" key="4">
    <source>
        <dbReference type="ARBA" id="ARBA00023186"/>
    </source>
</evidence>
<dbReference type="STRING" id="1484.SA87_06385"/>
<dbReference type="HAMAP" id="MF_00117">
    <property type="entry name" value="HslO"/>
    <property type="match status" value="1"/>
</dbReference>
<reference evidence="7 8" key="1">
    <citation type="submission" date="2015-09" db="EMBL/GenBank/DDBJ databases">
        <title>Draft genome sequence of Hydrogenibacillus schlegelii DSM 2000.</title>
        <authorList>
            <person name="Hemp J."/>
        </authorList>
    </citation>
    <scope>NUCLEOTIDE SEQUENCE [LARGE SCALE GENOMIC DNA]</scope>
    <source>
        <strain evidence="7 8">MA 48</strain>
    </source>
</reference>
<keyword evidence="5 6" id="KW-0676">Redox-active center</keyword>
<dbReference type="Pfam" id="PF01430">
    <property type="entry name" value="HSP33"/>
    <property type="match status" value="1"/>
</dbReference>
<dbReference type="SUPFAM" id="SSF118352">
    <property type="entry name" value="HSP33 redox switch-like"/>
    <property type="match status" value="1"/>
</dbReference>
<evidence type="ECO:0000256" key="2">
    <source>
        <dbReference type="ARBA" id="ARBA00022833"/>
    </source>
</evidence>
<dbReference type="InterPro" id="IPR000397">
    <property type="entry name" value="Heat_shock_Hsp33"/>
</dbReference>
<comment type="similarity">
    <text evidence="6">Belongs to the HSP33 family.</text>
</comment>
<dbReference type="AlphaFoldDB" id="A0A132NA59"/>
<comment type="subcellular location">
    <subcellularLocation>
        <location evidence="6">Cytoplasm</location>
    </subcellularLocation>
</comment>
<keyword evidence="4 6" id="KW-0143">Chaperone</keyword>
<evidence type="ECO:0000256" key="3">
    <source>
        <dbReference type="ARBA" id="ARBA00023157"/>
    </source>
</evidence>
<keyword evidence="8" id="KW-1185">Reference proteome</keyword>
<evidence type="ECO:0000256" key="5">
    <source>
        <dbReference type="ARBA" id="ARBA00023284"/>
    </source>
</evidence>
<dbReference type="GO" id="GO:0044183">
    <property type="term" value="F:protein folding chaperone"/>
    <property type="evidence" value="ECO:0007669"/>
    <property type="project" value="TreeGrafter"/>
</dbReference>
<keyword evidence="2 6" id="KW-0862">Zinc</keyword>
<evidence type="ECO:0000256" key="1">
    <source>
        <dbReference type="ARBA" id="ARBA00022490"/>
    </source>
</evidence>
<evidence type="ECO:0000313" key="8">
    <source>
        <dbReference type="Proteomes" id="UP000243024"/>
    </source>
</evidence>
<dbReference type="Gene3D" id="3.55.30.10">
    <property type="entry name" value="Hsp33 domain"/>
    <property type="match status" value="1"/>
</dbReference>
<dbReference type="PANTHER" id="PTHR30111">
    <property type="entry name" value="33 KDA CHAPERONIN"/>
    <property type="match status" value="1"/>
</dbReference>
<dbReference type="InterPro" id="IPR016153">
    <property type="entry name" value="Heat_shock_Hsp33_N"/>
</dbReference>
<dbReference type="PIRSF" id="PIRSF005261">
    <property type="entry name" value="Heat_shock_Hsp33"/>
    <property type="match status" value="1"/>
</dbReference>
<accession>A0A132NA59</accession>
<dbReference type="GO" id="GO:0051082">
    <property type="term" value="F:unfolded protein binding"/>
    <property type="evidence" value="ECO:0007669"/>
    <property type="project" value="UniProtKB-UniRule"/>
</dbReference>
<evidence type="ECO:0000256" key="6">
    <source>
        <dbReference type="HAMAP-Rule" id="MF_00117"/>
    </source>
</evidence>
<feature type="disulfide bond" description="Redox-active" evidence="6">
    <location>
        <begin position="239"/>
        <end position="241"/>
    </location>
</feature>
<dbReference type="OrthoDB" id="9776534at2"/>
<evidence type="ECO:0000313" key="7">
    <source>
        <dbReference type="EMBL" id="OAR04094.1"/>
    </source>
</evidence>
<feature type="disulfide bond" description="Redox-active" evidence="6">
    <location>
        <begin position="272"/>
        <end position="275"/>
    </location>
</feature>
<dbReference type="Proteomes" id="UP000243024">
    <property type="component" value="Unassembled WGS sequence"/>
</dbReference>
<sequence length="304" mass="32279">MDALYRGLALDGRVRLFVLRLTETVREAARHVETRPTASAALGRAMAAAVLYAAGTKTADAIHLLIAGDGPLGRVVADAFRLPDGALGARGLVERPEIDLPPRSDGKLDVGGAVGRRGTLVVARELAGGPPYRGTAPLVSGEIGEDFAFYLLTSEQIPSAVGLGVLVAGDHTVEAAGGFWLHPLPGAEGEILEVLEARLREAPPVTTLLRRTPFPEAAAQALVGEAGHWETVEPVRFYCTCSEAKAARTLRLLGPKALVEEAARGRPLEVRCGFCRRRYTFPPAALRRLAEAVRSGAEEGRDET</sequence>
<proteinExistence type="inferred from homology"/>
<dbReference type="RefSeq" id="WP_066201195.1">
    <property type="nucleotide sequence ID" value="NZ_CBCSAS010000041.1"/>
</dbReference>
<dbReference type="PANTHER" id="PTHR30111:SF1">
    <property type="entry name" value="33 KDA CHAPERONIN"/>
    <property type="match status" value="1"/>
</dbReference>
<dbReference type="CDD" id="cd00498">
    <property type="entry name" value="Hsp33"/>
    <property type="match status" value="1"/>
</dbReference>
<comment type="PTM">
    <text evidence="6">Under oxidizing conditions two disulfide bonds are formed involving the reactive cysteines. Under reducing conditions zinc is bound to the reactive cysteines and the protein is inactive.</text>
</comment>
<dbReference type="Gene3D" id="3.90.1280.10">
    <property type="entry name" value="HSP33 redox switch-like"/>
    <property type="match status" value="1"/>
</dbReference>
<dbReference type="InterPro" id="IPR016154">
    <property type="entry name" value="Heat_shock_Hsp33_C"/>
</dbReference>
<keyword evidence="3 6" id="KW-1015">Disulfide bond</keyword>
<dbReference type="EMBL" id="JXBB01000023">
    <property type="protein sequence ID" value="OAR04094.1"/>
    <property type="molecule type" value="Genomic_DNA"/>
</dbReference>
<comment type="caution">
    <text evidence="7">The sequence shown here is derived from an EMBL/GenBank/DDBJ whole genome shotgun (WGS) entry which is preliminary data.</text>
</comment>
<dbReference type="SUPFAM" id="SSF64397">
    <property type="entry name" value="Hsp33 domain"/>
    <property type="match status" value="1"/>
</dbReference>
<keyword evidence="1 6" id="KW-0963">Cytoplasm</keyword>
<protein>
    <recommendedName>
        <fullName evidence="6">33 kDa chaperonin</fullName>
    </recommendedName>
    <alternativeName>
        <fullName evidence="6">Heat shock protein 33 homolog</fullName>
        <shortName evidence="6">HSP33</shortName>
    </alternativeName>
</protein>
<name>A0A132NA59_HYDSH</name>
<organism evidence="7 8">
    <name type="scientific">Hydrogenibacillus schlegelii</name>
    <name type="common">Bacillus schlegelii</name>
    <dbReference type="NCBI Taxonomy" id="1484"/>
    <lineage>
        <taxon>Bacteria</taxon>
        <taxon>Bacillati</taxon>
        <taxon>Bacillota</taxon>
        <taxon>Bacilli</taxon>
        <taxon>Bacillales</taxon>
        <taxon>Bacillales Family X. Incertae Sedis</taxon>
        <taxon>Hydrogenibacillus</taxon>
    </lineage>
</organism>
<gene>
    <name evidence="6" type="primary">hslO</name>
    <name evidence="7" type="ORF">SA87_06385</name>
</gene>
<dbReference type="GO" id="GO:0042026">
    <property type="term" value="P:protein refolding"/>
    <property type="evidence" value="ECO:0007669"/>
    <property type="project" value="TreeGrafter"/>
</dbReference>